<dbReference type="Proteomes" id="UP000199024">
    <property type="component" value="Unassembled WGS sequence"/>
</dbReference>
<dbReference type="Pfam" id="PF09285">
    <property type="entry name" value="Elong-fact-P_C"/>
    <property type="match status" value="1"/>
</dbReference>
<dbReference type="SUPFAM" id="SSF50249">
    <property type="entry name" value="Nucleic acid-binding proteins"/>
    <property type="match status" value="2"/>
</dbReference>
<evidence type="ECO:0000256" key="9">
    <source>
        <dbReference type="RuleBase" id="RU004389"/>
    </source>
</evidence>
<evidence type="ECO:0000256" key="3">
    <source>
        <dbReference type="ARBA" id="ARBA00009479"/>
    </source>
</evidence>
<feature type="domain" description="Elongation factor P C-terminal" evidence="10">
    <location>
        <begin position="134"/>
        <end position="190"/>
    </location>
</feature>
<evidence type="ECO:0000256" key="7">
    <source>
        <dbReference type="HAMAP-Rule" id="MF_00141"/>
    </source>
</evidence>
<dbReference type="InterPro" id="IPR020599">
    <property type="entry name" value="Transl_elong_fac_P/YeiP"/>
</dbReference>
<dbReference type="Pfam" id="PF01132">
    <property type="entry name" value="EFP"/>
    <property type="match status" value="1"/>
</dbReference>
<keyword evidence="5 7" id="KW-0251">Elongation factor</keyword>
<evidence type="ECO:0000256" key="8">
    <source>
        <dbReference type="NCBIfam" id="TIGR00038"/>
    </source>
</evidence>
<evidence type="ECO:0000256" key="2">
    <source>
        <dbReference type="ARBA" id="ARBA00004815"/>
    </source>
</evidence>
<dbReference type="UniPathway" id="UPA00345"/>
<dbReference type="PANTHER" id="PTHR30053">
    <property type="entry name" value="ELONGATION FACTOR P"/>
    <property type="match status" value="1"/>
</dbReference>
<dbReference type="SUPFAM" id="SSF50104">
    <property type="entry name" value="Translation proteins SH3-like domain"/>
    <property type="match status" value="1"/>
</dbReference>
<evidence type="ECO:0000256" key="1">
    <source>
        <dbReference type="ARBA" id="ARBA00004496"/>
    </source>
</evidence>
<dbReference type="InterPro" id="IPR014722">
    <property type="entry name" value="Rib_uL2_dom2"/>
</dbReference>
<dbReference type="Pfam" id="PF08207">
    <property type="entry name" value="EFP_N"/>
    <property type="match status" value="1"/>
</dbReference>
<reference evidence="12 13" key="1">
    <citation type="submission" date="2016-10" db="EMBL/GenBank/DDBJ databases">
        <authorList>
            <person name="de Groot N.N."/>
        </authorList>
    </citation>
    <scope>NUCLEOTIDE SEQUENCE [LARGE SCALE GENOMIC DNA]</scope>
    <source>
        <strain evidence="12 13">DSM 21001</strain>
    </source>
</reference>
<dbReference type="NCBIfam" id="TIGR00038">
    <property type="entry name" value="efp"/>
    <property type="match status" value="1"/>
</dbReference>
<dbReference type="NCBIfam" id="NF001810">
    <property type="entry name" value="PRK00529.1"/>
    <property type="match status" value="1"/>
</dbReference>
<dbReference type="InterPro" id="IPR012340">
    <property type="entry name" value="NA-bd_OB-fold"/>
</dbReference>
<sequence>MATLLDAIDVKRKMFFEFENAPYRCLDADISTPTARGGQTLVRLKMRNLLTRAVIDKTFKAGDKFKEPDLQTVEASYLYSDNDGSYFLDQESFETLNLSPDIMDNALDLLLEGTLVQVEKYNGNPIGLELPIQVELTVKYTEPAVRGDTSSGSVTKAAELETGVTVRVPLFIKEGEKIKVTTETREFAGRA</sequence>
<accession>A0A1I6LF72</accession>
<dbReference type="EMBL" id="FOZL01000001">
    <property type="protein sequence ID" value="SFS02104.1"/>
    <property type="molecule type" value="Genomic_DNA"/>
</dbReference>
<dbReference type="InterPro" id="IPR001059">
    <property type="entry name" value="Transl_elong_P/YeiP_cen"/>
</dbReference>
<dbReference type="InterPro" id="IPR015365">
    <property type="entry name" value="Elong-fact-P_C"/>
</dbReference>
<dbReference type="HAMAP" id="MF_00141">
    <property type="entry name" value="EF_P"/>
    <property type="match status" value="1"/>
</dbReference>
<comment type="subcellular location">
    <subcellularLocation>
        <location evidence="1 7">Cytoplasm</location>
    </subcellularLocation>
</comment>
<dbReference type="OrthoDB" id="9801844at2"/>
<dbReference type="RefSeq" id="WP_089836565.1">
    <property type="nucleotide sequence ID" value="NZ_FOZL01000001.1"/>
</dbReference>
<evidence type="ECO:0000313" key="13">
    <source>
        <dbReference type="Proteomes" id="UP000199024"/>
    </source>
</evidence>
<gene>
    <name evidence="7" type="primary">efp</name>
    <name evidence="12" type="ORF">SAMN05421771_0650</name>
</gene>
<dbReference type="CDD" id="cd05794">
    <property type="entry name" value="S1_EF-P_repeat_2"/>
    <property type="match status" value="1"/>
</dbReference>
<keyword evidence="6 7" id="KW-0648">Protein biosynthesis</keyword>
<keyword evidence="13" id="KW-1185">Reference proteome</keyword>
<evidence type="ECO:0000259" key="10">
    <source>
        <dbReference type="SMART" id="SM00841"/>
    </source>
</evidence>
<dbReference type="SMART" id="SM01185">
    <property type="entry name" value="EFP"/>
    <property type="match status" value="1"/>
</dbReference>
<comment type="pathway">
    <text evidence="2 7">Protein biosynthesis; polypeptide chain elongation.</text>
</comment>
<dbReference type="STRING" id="474950.SAMN05421771_0650"/>
<comment type="function">
    <text evidence="7">Involved in peptide bond synthesis. Stimulates efficient translation and peptide-bond synthesis on native or reconstituted 70S ribosomes in vitro. Probably functions indirectly by altering the affinity of the ribosome for aminoacyl-tRNA, thus increasing their reactivity as acceptors for peptidyl transferase.</text>
</comment>
<dbReference type="SMART" id="SM00841">
    <property type="entry name" value="Elong-fact-P_C"/>
    <property type="match status" value="1"/>
</dbReference>
<evidence type="ECO:0000313" key="12">
    <source>
        <dbReference type="EMBL" id="SFS02104.1"/>
    </source>
</evidence>
<dbReference type="FunFam" id="2.40.50.140:FF:000004">
    <property type="entry name" value="Elongation factor P"/>
    <property type="match status" value="1"/>
</dbReference>
<dbReference type="GO" id="GO:0005829">
    <property type="term" value="C:cytosol"/>
    <property type="evidence" value="ECO:0007669"/>
    <property type="project" value="UniProtKB-ARBA"/>
</dbReference>
<comment type="similarity">
    <text evidence="3 7 9">Belongs to the elongation factor P family.</text>
</comment>
<dbReference type="InterPro" id="IPR011768">
    <property type="entry name" value="Transl_elongation_fac_P"/>
</dbReference>
<dbReference type="InterPro" id="IPR008991">
    <property type="entry name" value="Translation_prot_SH3-like_sf"/>
</dbReference>
<evidence type="ECO:0000256" key="4">
    <source>
        <dbReference type="ARBA" id="ARBA00022490"/>
    </source>
</evidence>
<keyword evidence="4 7" id="KW-0963">Cytoplasm</keyword>
<dbReference type="InterPro" id="IPR013852">
    <property type="entry name" value="Transl_elong_P/YeiP_CS"/>
</dbReference>
<dbReference type="PIRSF" id="PIRSF005901">
    <property type="entry name" value="EF-P"/>
    <property type="match status" value="1"/>
</dbReference>
<dbReference type="AlphaFoldDB" id="A0A1I6LF72"/>
<dbReference type="InterPro" id="IPR013185">
    <property type="entry name" value="Transl_elong_KOW-like"/>
</dbReference>
<evidence type="ECO:0000256" key="5">
    <source>
        <dbReference type="ARBA" id="ARBA00022768"/>
    </source>
</evidence>
<organism evidence="12 13">
    <name type="scientific">Granulicella pectinivorans</name>
    <dbReference type="NCBI Taxonomy" id="474950"/>
    <lineage>
        <taxon>Bacteria</taxon>
        <taxon>Pseudomonadati</taxon>
        <taxon>Acidobacteriota</taxon>
        <taxon>Terriglobia</taxon>
        <taxon>Terriglobales</taxon>
        <taxon>Acidobacteriaceae</taxon>
        <taxon>Granulicella</taxon>
    </lineage>
</organism>
<proteinExistence type="inferred from homology"/>
<evidence type="ECO:0000259" key="11">
    <source>
        <dbReference type="SMART" id="SM01185"/>
    </source>
</evidence>
<dbReference type="Gene3D" id="2.40.50.140">
    <property type="entry name" value="Nucleic acid-binding proteins"/>
    <property type="match status" value="2"/>
</dbReference>
<feature type="domain" description="Translation elongation factor P/YeiP central" evidence="11">
    <location>
        <begin position="72"/>
        <end position="126"/>
    </location>
</feature>
<dbReference type="PANTHER" id="PTHR30053:SF14">
    <property type="entry name" value="TRANSLATION ELONGATION FACTOR KOW-LIKE DOMAIN-CONTAINING PROTEIN"/>
    <property type="match status" value="1"/>
</dbReference>
<dbReference type="PROSITE" id="PS01275">
    <property type="entry name" value="EFP"/>
    <property type="match status" value="1"/>
</dbReference>
<name>A0A1I6LF72_9BACT</name>
<dbReference type="GO" id="GO:0043043">
    <property type="term" value="P:peptide biosynthetic process"/>
    <property type="evidence" value="ECO:0007669"/>
    <property type="project" value="InterPro"/>
</dbReference>
<evidence type="ECO:0000256" key="6">
    <source>
        <dbReference type="ARBA" id="ARBA00022917"/>
    </source>
</evidence>
<dbReference type="Gene3D" id="2.30.30.30">
    <property type="match status" value="1"/>
</dbReference>
<protein>
    <recommendedName>
        <fullName evidence="7 8">Elongation factor P</fullName>
        <shortName evidence="7">EF-P</shortName>
    </recommendedName>
</protein>
<dbReference type="GO" id="GO:0003746">
    <property type="term" value="F:translation elongation factor activity"/>
    <property type="evidence" value="ECO:0007669"/>
    <property type="project" value="UniProtKB-UniRule"/>
</dbReference>